<protein>
    <submittedName>
        <fullName evidence="9">Murein biosynthesis integral membrane protein MurJ</fullName>
    </submittedName>
</protein>
<evidence type="ECO:0000313" key="10">
    <source>
        <dbReference type="Proteomes" id="UP000230790"/>
    </source>
</evidence>
<comment type="subcellular location">
    <subcellularLocation>
        <location evidence="1">Cell membrane</location>
        <topology evidence="1">Multi-pass membrane protein</topology>
    </subcellularLocation>
</comment>
<dbReference type="Proteomes" id="UP000230790">
    <property type="component" value="Unassembled WGS sequence"/>
</dbReference>
<reference evidence="9 10" key="1">
    <citation type="submission" date="2017-11" db="EMBL/GenBank/DDBJ databases">
        <title>Evolution of Phototrophy in the Chloroflexi Phylum Driven by Horizontal Gene Transfer.</title>
        <authorList>
            <person name="Ward L.M."/>
            <person name="Hemp J."/>
            <person name="Shih P.M."/>
            <person name="Mcglynn S.E."/>
            <person name="Fischer W."/>
        </authorList>
    </citation>
    <scope>NUCLEOTIDE SEQUENCE [LARGE SCALE GENOMIC DNA]</scope>
    <source>
        <strain evidence="9">JP3_7</strain>
    </source>
</reference>
<evidence type="ECO:0000313" key="9">
    <source>
        <dbReference type="EMBL" id="PJF45342.1"/>
    </source>
</evidence>
<feature type="transmembrane region" description="Helical" evidence="8">
    <location>
        <begin position="32"/>
        <end position="53"/>
    </location>
</feature>
<dbReference type="EMBL" id="PGTN01001193">
    <property type="protein sequence ID" value="PJF45342.1"/>
    <property type="molecule type" value="Genomic_DNA"/>
</dbReference>
<evidence type="ECO:0000256" key="3">
    <source>
        <dbReference type="ARBA" id="ARBA00022692"/>
    </source>
</evidence>
<keyword evidence="4" id="KW-0133">Cell shape</keyword>
<feature type="transmembrane region" description="Helical" evidence="8">
    <location>
        <begin position="59"/>
        <end position="80"/>
    </location>
</feature>
<sequence length="107" mass="11806">MALWVLATPVTRLLFERGAFTPTDTEQVVRALNVYLIGMLFAAIDFPLNFAFYARFNTWLPAAVGVLSVLIYTAVALALLQRMGFLGLVWADTAKQVGHAAIMVFLL</sequence>
<proteinExistence type="predicted"/>
<keyword evidence="6 8" id="KW-1133">Transmembrane helix</keyword>
<dbReference type="GO" id="GO:0005886">
    <property type="term" value="C:plasma membrane"/>
    <property type="evidence" value="ECO:0007669"/>
    <property type="project" value="UniProtKB-SubCell"/>
</dbReference>
<keyword evidence="3 8" id="KW-0812">Transmembrane</keyword>
<dbReference type="InterPro" id="IPR004268">
    <property type="entry name" value="MurJ"/>
</dbReference>
<evidence type="ECO:0000256" key="2">
    <source>
        <dbReference type="ARBA" id="ARBA00022475"/>
    </source>
</evidence>
<name>A0A2M8Q6B6_9CHLR</name>
<dbReference type="Pfam" id="PF03023">
    <property type="entry name" value="MurJ"/>
    <property type="match status" value="1"/>
</dbReference>
<evidence type="ECO:0000256" key="6">
    <source>
        <dbReference type="ARBA" id="ARBA00022989"/>
    </source>
</evidence>
<accession>A0A2M8Q6B6</accession>
<dbReference type="AlphaFoldDB" id="A0A2M8Q6B6"/>
<dbReference type="GO" id="GO:0009252">
    <property type="term" value="P:peptidoglycan biosynthetic process"/>
    <property type="evidence" value="ECO:0007669"/>
    <property type="project" value="UniProtKB-KW"/>
</dbReference>
<keyword evidence="7 8" id="KW-0472">Membrane</keyword>
<keyword evidence="5" id="KW-0573">Peptidoglycan synthesis</keyword>
<comment type="caution">
    <text evidence="9">The sequence shown here is derived from an EMBL/GenBank/DDBJ whole genome shotgun (WGS) entry which is preliminary data.</text>
</comment>
<evidence type="ECO:0000256" key="5">
    <source>
        <dbReference type="ARBA" id="ARBA00022984"/>
    </source>
</evidence>
<evidence type="ECO:0000256" key="8">
    <source>
        <dbReference type="SAM" id="Phobius"/>
    </source>
</evidence>
<keyword evidence="2" id="KW-1003">Cell membrane</keyword>
<evidence type="ECO:0000256" key="1">
    <source>
        <dbReference type="ARBA" id="ARBA00004651"/>
    </source>
</evidence>
<feature type="non-terminal residue" evidence="9">
    <location>
        <position position="107"/>
    </location>
</feature>
<dbReference type="PANTHER" id="PTHR43486:SF1">
    <property type="entry name" value="LIPID II FLIPPASE MURJ-RELATED"/>
    <property type="match status" value="1"/>
</dbReference>
<evidence type="ECO:0000256" key="4">
    <source>
        <dbReference type="ARBA" id="ARBA00022960"/>
    </source>
</evidence>
<dbReference type="GO" id="GO:0008360">
    <property type="term" value="P:regulation of cell shape"/>
    <property type="evidence" value="ECO:0007669"/>
    <property type="project" value="UniProtKB-KW"/>
</dbReference>
<evidence type="ECO:0000256" key="7">
    <source>
        <dbReference type="ARBA" id="ARBA00023136"/>
    </source>
</evidence>
<dbReference type="PANTHER" id="PTHR43486">
    <property type="entry name" value="LIPID II FLIPPASE MURJ-RELATED"/>
    <property type="match status" value="1"/>
</dbReference>
<gene>
    <name evidence="9" type="ORF">CUN48_19375</name>
</gene>
<organism evidence="9 10">
    <name type="scientific">Candidatus Thermofonsia Clade 3 bacterium</name>
    <dbReference type="NCBI Taxonomy" id="2364212"/>
    <lineage>
        <taxon>Bacteria</taxon>
        <taxon>Bacillati</taxon>
        <taxon>Chloroflexota</taxon>
        <taxon>Candidatus Thermofontia</taxon>
        <taxon>Candidatus Thermofonsia Clade 3</taxon>
    </lineage>
</organism>